<dbReference type="AlphaFoldDB" id="N9GLW4"/>
<dbReference type="Pfam" id="PF06821">
    <property type="entry name" value="Ser_hydrolase"/>
    <property type="match status" value="1"/>
</dbReference>
<dbReference type="PANTHER" id="PTHR15394:SF3">
    <property type="entry name" value="SERINE HYDROLASE RBBP9"/>
    <property type="match status" value="1"/>
</dbReference>
<dbReference type="InterPro" id="IPR010662">
    <property type="entry name" value="RBBP9/YdeN"/>
</dbReference>
<dbReference type="EMBL" id="APQQ01000020">
    <property type="protein sequence ID" value="ENW18201.1"/>
    <property type="molecule type" value="Genomic_DNA"/>
</dbReference>
<proteinExistence type="predicted"/>
<comment type="caution">
    <text evidence="1">The sequence shown here is derived from an EMBL/GenBank/DDBJ whole genome shotgun (WGS) entry which is preliminary data.</text>
</comment>
<evidence type="ECO:0000313" key="2">
    <source>
        <dbReference type="Proteomes" id="UP000017667"/>
    </source>
</evidence>
<evidence type="ECO:0008006" key="3">
    <source>
        <dbReference type="Google" id="ProtNLM"/>
    </source>
</evidence>
<dbReference type="Proteomes" id="UP000017667">
    <property type="component" value="Unassembled WGS sequence"/>
</dbReference>
<dbReference type="GO" id="GO:0016787">
    <property type="term" value="F:hydrolase activity"/>
    <property type="evidence" value="ECO:0007669"/>
    <property type="project" value="InterPro"/>
</dbReference>
<dbReference type="HOGENOM" id="CLU_088863_3_0_6"/>
<dbReference type="Gene3D" id="3.40.50.1820">
    <property type="entry name" value="alpha/beta hydrolase"/>
    <property type="match status" value="1"/>
</dbReference>
<dbReference type="PATRIC" id="fig|1217659.3.peg.1608"/>
<protein>
    <recommendedName>
        <fullName evidence="3">Serine hydrolase family protein</fullName>
    </recommendedName>
</protein>
<gene>
    <name evidence="1" type="ORF">F927_01639</name>
</gene>
<dbReference type="PANTHER" id="PTHR15394">
    <property type="entry name" value="SERINE HYDROLASE RBBP9"/>
    <property type="match status" value="1"/>
</dbReference>
<keyword evidence="2" id="KW-1185">Reference proteome</keyword>
<accession>N9GLW4</accession>
<reference evidence="1 2" key="1">
    <citation type="submission" date="2013-02" db="EMBL/GenBank/DDBJ databases">
        <title>The Genome Sequence of Acinetobacter haemolyticus CIP 64.3.</title>
        <authorList>
            <consortium name="The Broad Institute Genome Sequencing Platform"/>
            <consortium name="The Broad Institute Genome Sequencing Center for Infectious Disease"/>
            <person name="Cerqueira G."/>
            <person name="Feldgarden M."/>
            <person name="Courvalin P."/>
            <person name="Perichon B."/>
            <person name="Grillot-Courvalin C."/>
            <person name="Clermont D."/>
            <person name="Rocha E."/>
            <person name="Yoon E.-J."/>
            <person name="Nemec A."/>
            <person name="Walker B."/>
            <person name="Young S.K."/>
            <person name="Zeng Q."/>
            <person name="Gargeya S."/>
            <person name="Fitzgerald M."/>
            <person name="Haas B."/>
            <person name="Abouelleil A."/>
            <person name="Alvarado L."/>
            <person name="Arachchi H.M."/>
            <person name="Berlin A.M."/>
            <person name="Chapman S.B."/>
            <person name="Dewar J."/>
            <person name="Goldberg J."/>
            <person name="Griggs A."/>
            <person name="Gujja S."/>
            <person name="Hansen M."/>
            <person name="Howarth C."/>
            <person name="Imamovic A."/>
            <person name="Larimer J."/>
            <person name="McCowan C."/>
            <person name="Murphy C."/>
            <person name="Neiman D."/>
            <person name="Pearson M."/>
            <person name="Priest M."/>
            <person name="Roberts A."/>
            <person name="Saif S."/>
            <person name="Shea T."/>
            <person name="Sisk P."/>
            <person name="Sykes S."/>
            <person name="Wortman J."/>
            <person name="Nusbaum C."/>
            <person name="Birren B."/>
        </authorList>
    </citation>
    <scope>NUCLEOTIDE SEQUENCE [LARGE SCALE GENOMIC DNA]</scope>
    <source>
        <strain evidence="1 2">CIP 64.3</strain>
    </source>
</reference>
<evidence type="ECO:0000313" key="1">
    <source>
        <dbReference type="EMBL" id="ENW18201.1"/>
    </source>
</evidence>
<sequence length="198" mass="22473">MLNMSQNIMNTVYIAHCMNADPDQHWYVWLEQQLKLLNVTVERIFLADASHPDPEIWQTCLEAQLKKMDEQSIVVAHGLSCVAVARYLTKKLQQKTIKAGIFIAGFNESIPNYPALDSFINHCKIDAGILRLNIQRRVVIFSSNNPIVPVPFSFKFSHLLNAQLIEVAQAGHFRAEDGYSEFPQLLPIIQALLKVELS</sequence>
<dbReference type="SUPFAM" id="SSF53474">
    <property type="entry name" value="alpha/beta-Hydrolases"/>
    <property type="match status" value="1"/>
</dbReference>
<name>N9GLW4_ACIHA</name>
<organism evidence="1 2">
    <name type="scientific">Acinetobacter haemolyticus CIP 64.3 = MTCC 9819</name>
    <dbReference type="NCBI Taxonomy" id="1217659"/>
    <lineage>
        <taxon>Bacteria</taxon>
        <taxon>Pseudomonadati</taxon>
        <taxon>Pseudomonadota</taxon>
        <taxon>Gammaproteobacteria</taxon>
        <taxon>Moraxellales</taxon>
        <taxon>Moraxellaceae</taxon>
        <taxon>Acinetobacter</taxon>
    </lineage>
</organism>
<dbReference type="InterPro" id="IPR029058">
    <property type="entry name" value="AB_hydrolase_fold"/>
</dbReference>